<evidence type="ECO:0000259" key="10">
    <source>
        <dbReference type="PROSITE" id="PS51741"/>
    </source>
</evidence>
<feature type="compositionally biased region" description="Polar residues" evidence="8">
    <location>
        <begin position="597"/>
        <end position="611"/>
    </location>
</feature>
<proteinExistence type="predicted"/>
<name>A0A2R6RQD4_9APHY</name>
<feature type="region of interest" description="Disordered" evidence="8">
    <location>
        <begin position="288"/>
        <end position="849"/>
    </location>
</feature>
<dbReference type="Proteomes" id="UP000186601">
    <property type="component" value="Unassembled WGS sequence"/>
</dbReference>
<dbReference type="PROSITE" id="PS51741">
    <property type="entry name" value="F_BAR"/>
    <property type="match status" value="1"/>
</dbReference>
<dbReference type="InterPro" id="IPR031160">
    <property type="entry name" value="F_BAR_dom"/>
</dbReference>
<feature type="compositionally biased region" description="Polar residues" evidence="8">
    <location>
        <begin position="708"/>
        <end position="735"/>
    </location>
</feature>
<dbReference type="CDD" id="cd07651">
    <property type="entry name" value="F-BAR_PombeCdc15_like"/>
    <property type="match status" value="1"/>
</dbReference>
<dbReference type="GO" id="GO:0030036">
    <property type="term" value="P:actin cytoskeleton organization"/>
    <property type="evidence" value="ECO:0007669"/>
    <property type="project" value="UniProtKB-ARBA"/>
</dbReference>
<evidence type="ECO:0000256" key="2">
    <source>
        <dbReference type="ARBA" id="ARBA00022443"/>
    </source>
</evidence>
<dbReference type="STRING" id="98765.A0A2R6RQD4"/>
<evidence type="ECO:0000256" key="3">
    <source>
        <dbReference type="ARBA" id="ARBA00022490"/>
    </source>
</evidence>
<dbReference type="Gene3D" id="1.20.1270.60">
    <property type="entry name" value="Arfaptin homology (AH) domain/BAR domain"/>
    <property type="match status" value="1"/>
</dbReference>
<organism evidence="11 12">
    <name type="scientific">Hermanssonia centrifuga</name>
    <dbReference type="NCBI Taxonomy" id="98765"/>
    <lineage>
        <taxon>Eukaryota</taxon>
        <taxon>Fungi</taxon>
        <taxon>Dikarya</taxon>
        <taxon>Basidiomycota</taxon>
        <taxon>Agaricomycotina</taxon>
        <taxon>Agaricomycetes</taxon>
        <taxon>Polyporales</taxon>
        <taxon>Meruliaceae</taxon>
        <taxon>Hermanssonia</taxon>
    </lineage>
</organism>
<dbReference type="InterPro" id="IPR001452">
    <property type="entry name" value="SH3_domain"/>
</dbReference>
<keyword evidence="3" id="KW-0963">Cytoplasm</keyword>
<keyword evidence="4" id="KW-0597">Phosphoprotein</keyword>
<dbReference type="SMART" id="SM00326">
    <property type="entry name" value="SH3"/>
    <property type="match status" value="1"/>
</dbReference>
<feature type="compositionally biased region" description="Polar residues" evidence="8">
    <location>
        <begin position="760"/>
        <end position="781"/>
    </location>
</feature>
<evidence type="ECO:0000313" key="11">
    <source>
        <dbReference type="EMBL" id="PSS32226.1"/>
    </source>
</evidence>
<dbReference type="PROSITE" id="PS50002">
    <property type="entry name" value="SH3"/>
    <property type="match status" value="1"/>
</dbReference>
<feature type="compositionally biased region" description="Polar residues" evidence="8">
    <location>
        <begin position="406"/>
        <end position="416"/>
    </location>
</feature>
<sequence>MSTRRQPSSTSLSKYARAHSPDYADRSYDFCNAFWGLGDAGVDVLFTRMRGAIRTVDEIRNFWKERANIEDQYARKLAALAKVTLGRDEIGELRNCLDTLRSETAKQAEYHNVVAEQIKKDLEGSTTAFLSKQMQHKKTYQAQIEKELKVKQQQEAHVSRAREKYESDCTKINSYTAQSTLLQGRELEKVQQKLRNTQQTITANERDFAQFSRELKDTVAKWEVSWKAFCDTCQDLEEERTEFMKDYMWAYANAISTVCVSDDEACEKMRLSLELLEPERDMENFVRDYGTGNAIPEPPTYVSYSDPTAVPSSSQRPNTHLANFERRTQRSRPPVPPTEPPEEDPAAAQNTAGIGAGGGRSDPPMSRSRSASRASLRNLAQAQAAQDRSQAQPAPPLPVQPMGSAALTNGTGSNTARGPEPLQNGYDGDRGVSARPGPTSNGGSLAGSLPVKVGQDDDPLAMQLAELQKDIGSQRGSQRVSPSAQQRSPSPAQRQPGQTHQPRESASQLVPPPGSRGGGPPNKVDYRRSAEIVVGAFPSGIPSSRPASPNPPTPVMAMPPQSTQTQNGVSVQNVLADYQQSFPGERKSVSRPGSRAGSFSGSIQQPSQQAHQAPRRPESMAGIGAQGRSPSPQPFVPPSRAASPMHQRDPNPAIQQPVGGVNPNVQRGTTPNMYQPAPPPSVQQPVMSQARRNSTRVPPPTGAIPAVTNGTHQQHPARQGSISVPQAQPQRTASPNPVGIALDQSGRVAMDVMAEEYISRQPSVPPQQQAYRQPMQSIQQVPQRAPSYPPPTQPPYGAPPPGPAPGYGPVPGYVQQAPPPQQMPPQQQPVYGQQQYPQYGQPPPQDYGRVNVQRQQSMNAQPPVHYYPNMQAPQQQIPQHQQQLSYGRAVSPMRPPEQPRGAQQQQSPTGAYTDDGRPILFYVKALYDYQASIDEEFDFQTGDIIAVTATPEDGWWSGELLDEMRRQPGRHVFPSNFVDLLN</sequence>
<feature type="compositionally biased region" description="Polar residues" evidence="8">
    <location>
        <begin position="901"/>
        <end position="910"/>
    </location>
</feature>
<feature type="compositionally biased region" description="Low complexity" evidence="8">
    <location>
        <begin position="477"/>
        <end position="496"/>
    </location>
</feature>
<feature type="compositionally biased region" description="Pro residues" evidence="8">
    <location>
        <begin position="787"/>
        <end position="808"/>
    </location>
</feature>
<dbReference type="GO" id="GO:0009898">
    <property type="term" value="C:cytoplasmic side of plasma membrane"/>
    <property type="evidence" value="ECO:0007669"/>
    <property type="project" value="TreeGrafter"/>
</dbReference>
<reference evidence="11 12" key="1">
    <citation type="submission" date="2018-02" db="EMBL/GenBank/DDBJ databases">
        <title>Genome sequence of the basidiomycete white-rot fungus Phlebia centrifuga.</title>
        <authorList>
            <person name="Granchi Z."/>
            <person name="Peng M."/>
            <person name="de Vries R.P."/>
            <person name="Hilden K."/>
            <person name="Makela M.R."/>
            <person name="Grigoriev I."/>
            <person name="Riley R."/>
        </authorList>
    </citation>
    <scope>NUCLEOTIDE SEQUENCE [LARGE SCALE GENOMIC DNA]</scope>
    <source>
        <strain evidence="11 12">FBCC195</strain>
    </source>
</reference>
<dbReference type="GO" id="GO:0005543">
    <property type="term" value="F:phospholipid binding"/>
    <property type="evidence" value="ECO:0007669"/>
    <property type="project" value="TreeGrafter"/>
</dbReference>
<evidence type="ECO:0000256" key="5">
    <source>
        <dbReference type="ARBA" id="ARBA00023212"/>
    </source>
</evidence>
<keyword evidence="7" id="KW-0175">Coiled coil</keyword>
<feature type="compositionally biased region" description="Low complexity" evidence="8">
    <location>
        <begin position="366"/>
        <end position="392"/>
    </location>
</feature>
<keyword evidence="12" id="KW-1185">Reference proteome</keyword>
<evidence type="ECO:0000256" key="6">
    <source>
        <dbReference type="PROSITE-ProRule" id="PRU00192"/>
    </source>
</evidence>
<dbReference type="PANTHER" id="PTHR23065:SF7">
    <property type="entry name" value="NOSTRIN, ISOFORM H"/>
    <property type="match status" value="1"/>
</dbReference>
<dbReference type="GO" id="GO:0120104">
    <property type="term" value="C:mitotic actomyosin contractile ring, proximal layer"/>
    <property type="evidence" value="ECO:0007669"/>
    <property type="project" value="TreeGrafter"/>
</dbReference>
<keyword evidence="5" id="KW-0206">Cytoskeleton</keyword>
<feature type="compositionally biased region" description="Low complexity" evidence="8">
    <location>
        <begin position="828"/>
        <end position="839"/>
    </location>
</feature>
<evidence type="ECO:0000256" key="4">
    <source>
        <dbReference type="ARBA" id="ARBA00022553"/>
    </source>
</evidence>
<feature type="compositionally biased region" description="Polar residues" evidence="8">
    <location>
        <begin position="302"/>
        <end position="321"/>
    </location>
</feature>
<dbReference type="PRINTS" id="PR00499">
    <property type="entry name" value="P67PHOX"/>
</dbReference>
<gene>
    <name evidence="11" type="ORF">PHLCEN_2v1995</name>
</gene>
<feature type="region of interest" description="Disordered" evidence="8">
    <location>
        <begin position="873"/>
        <end position="914"/>
    </location>
</feature>
<feature type="compositionally biased region" description="Pro residues" evidence="8">
    <location>
        <begin position="817"/>
        <end position="827"/>
    </location>
</feature>
<dbReference type="SMART" id="SM00055">
    <property type="entry name" value="FCH"/>
    <property type="match status" value="1"/>
</dbReference>
<evidence type="ECO:0008006" key="13">
    <source>
        <dbReference type="Google" id="ProtNLM"/>
    </source>
</evidence>
<feature type="compositionally biased region" description="Low complexity" evidence="8">
    <location>
        <begin position="873"/>
        <end position="883"/>
    </location>
</feature>
<dbReference type="FunFam" id="2.30.30.40:FF:000312">
    <property type="entry name" value="Related to Cell division control protein 15"/>
    <property type="match status" value="1"/>
</dbReference>
<evidence type="ECO:0000256" key="7">
    <source>
        <dbReference type="PROSITE-ProRule" id="PRU01077"/>
    </source>
</evidence>
<dbReference type="PANTHER" id="PTHR23065">
    <property type="entry name" value="PROLINE-SERINE-THREONINE PHOSPHATASE INTERACTING PROTEIN 1"/>
    <property type="match status" value="1"/>
</dbReference>
<comment type="subcellular location">
    <subcellularLocation>
        <location evidence="1">Cytoplasm</location>
        <location evidence="1">Cytoskeleton</location>
    </subcellularLocation>
</comment>
<dbReference type="SUPFAM" id="SSF103657">
    <property type="entry name" value="BAR/IMD domain-like"/>
    <property type="match status" value="1"/>
</dbReference>
<dbReference type="EMBL" id="MLYV02000179">
    <property type="protein sequence ID" value="PSS32226.1"/>
    <property type="molecule type" value="Genomic_DNA"/>
</dbReference>
<dbReference type="SUPFAM" id="SSF50044">
    <property type="entry name" value="SH3-domain"/>
    <property type="match status" value="1"/>
</dbReference>
<feature type="domain" description="SH3" evidence="9">
    <location>
        <begin position="918"/>
        <end position="982"/>
    </location>
</feature>
<feature type="compositionally biased region" description="Polar residues" evidence="8">
    <location>
        <begin position="663"/>
        <end position="673"/>
    </location>
</feature>
<dbReference type="InterPro" id="IPR001060">
    <property type="entry name" value="FCH_dom"/>
</dbReference>
<dbReference type="Pfam" id="PF00018">
    <property type="entry name" value="SH3_1"/>
    <property type="match status" value="1"/>
</dbReference>
<keyword evidence="2 6" id="KW-0728">SH3 domain</keyword>
<feature type="compositionally biased region" description="Polar residues" evidence="8">
    <location>
        <begin position="497"/>
        <end position="508"/>
    </location>
</feature>
<protein>
    <recommendedName>
        <fullName evidence="13">Septation protein imp2</fullName>
    </recommendedName>
</protein>
<evidence type="ECO:0000259" key="9">
    <source>
        <dbReference type="PROSITE" id="PS50002"/>
    </source>
</evidence>
<comment type="caution">
    <text evidence="11">The sequence shown here is derived from an EMBL/GenBank/DDBJ whole genome shotgun (WGS) entry which is preliminary data.</text>
</comment>
<dbReference type="InterPro" id="IPR036028">
    <property type="entry name" value="SH3-like_dom_sf"/>
</dbReference>
<accession>A0A2R6RQD4</accession>
<evidence type="ECO:0000313" key="12">
    <source>
        <dbReference type="Proteomes" id="UP000186601"/>
    </source>
</evidence>
<dbReference type="Pfam" id="PF00611">
    <property type="entry name" value="FCH"/>
    <property type="match status" value="1"/>
</dbReference>
<dbReference type="PRINTS" id="PR00452">
    <property type="entry name" value="SH3DOMAIN"/>
</dbReference>
<dbReference type="Gene3D" id="2.30.30.40">
    <property type="entry name" value="SH3 Domains"/>
    <property type="match status" value="1"/>
</dbReference>
<feature type="domain" description="F-BAR" evidence="10">
    <location>
        <begin position="28"/>
        <end position="281"/>
    </location>
</feature>
<dbReference type="OrthoDB" id="19092at2759"/>
<dbReference type="CDD" id="cd00174">
    <property type="entry name" value="SH3"/>
    <property type="match status" value="1"/>
</dbReference>
<evidence type="ECO:0000256" key="8">
    <source>
        <dbReference type="SAM" id="MobiDB-lite"/>
    </source>
</evidence>
<dbReference type="InterPro" id="IPR027267">
    <property type="entry name" value="AH/BAR_dom_sf"/>
</dbReference>
<dbReference type="AlphaFoldDB" id="A0A2R6RQD4"/>
<evidence type="ECO:0000256" key="1">
    <source>
        <dbReference type="ARBA" id="ARBA00004245"/>
    </source>
</evidence>
<feature type="compositionally biased region" description="Polar residues" evidence="8">
    <location>
        <begin position="561"/>
        <end position="582"/>
    </location>
</feature>